<dbReference type="InterPro" id="IPR038408">
    <property type="entry name" value="GNK2_sf"/>
</dbReference>
<feature type="domain" description="Protein kinase" evidence="15">
    <location>
        <begin position="290"/>
        <end position="576"/>
    </location>
</feature>
<dbReference type="PROSITE" id="PS51473">
    <property type="entry name" value="GNK2"/>
    <property type="match status" value="2"/>
</dbReference>
<keyword evidence="3" id="KW-0808">Transferase</keyword>
<evidence type="ECO:0000256" key="14">
    <source>
        <dbReference type="SAM" id="SignalP"/>
    </source>
</evidence>
<dbReference type="Gene3D" id="3.30.200.20">
    <property type="entry name" value="Phosphorylase Kinase, domain 1"/>
    <property type="match status" value="1"/>
</dbReference>
<dbReference type="GO" id="GO:0005524">
    <property type="term" value="F:ATP binding"/>
    <property type="evidence" value="ECO:0007669"/>
    <property type="project" value="UniProtKB-KW"/>
</dbReference>
<dbReference type="InterPro" id="IPR008271">
    <property type="entry name" value="Ser/Thr_kinase_AS"/>
</dbReference>
<dbReference type="EMBL" id="KI536312">
    <property type="protein sequence ID" value="ESR62358.1"/>
    <property type="molecule type" value="Genomic_DNA"/>
</dbReference>
<evidence type="ECO:0000256" key="6">
    <source>
        <dbReference type="ARBA" id="ARBA00022737"/>
    </source>
</evidence>
<keyword evidence="12" id="KW-0675">Receptor</keyword>
<dbReference type="InterPro" id="IPR002902">
    <property type="entry name" value="GNK2"/>
</dbReference>
<sequence>MVHIISVTKVIQLIFIYSLTATLHDLAFGDSPPYNTCSSSAADYGHAGPIYSNLKKVLISLALNASAAKFSDASSGNDSDRVYGLYMCLNYISNDTCNNCITTATQDITKLCPNKTDAIVWEEVCQLRYAYGNFFGQLDVSGNIPKYNRKNISEPERYRSVVNNTLNNLTKLAAFDPSNEMYATGEVPFTNSDTLYALVQCTKDLSADDCDACLNKAIADILSCCYFSRGARLLSRSCYLRYELYAFYNGDTEASASVGNQASGKCKDDDLKAQDFYIDLETLHVATSNFSDSNMLGQGGFGPVYKGVLSDGKEIAVKRLSSCSEQGNAEFTNEVLLILKLQHKNLVKLLGFCVDGDEKLLVYEFMPNSSLDAILFDPRKRGLLCWSKRINIVNGIAKGILYLHEDSRLRIIHRDLKASNVLLDYDMNPKISDFGMARIFAGSEGEVNTARIVGTYGYMAPEYAMEGLYSTKSDVFSFGAWHLWNEGNSLDLIDPLLTDTCSPDEFLRYIHIGLLCVQEDAFGRPTMSSVVVMLQGETITLCQPQKPAFSFGRVTDDDDNNYCSVNGLTISDLSPR</sequence>
<dbReference type="InterPro" id="IPR011009">
    <property type="entry name" value="Kinase-like_dom_sf"/>
</dbReference>
<dbReference type="KEGG" id="cic:CICLE_v10017818mg"/>
<evidence type="ECO:0000256" key="8">
    <source>
        <dbReference type="ARBA" id="ARBA00022777"/>
    </source>
</evidence>
<keyword evidence="18" id="KW-1185">Reference proteome</keyword>
<evidence type="ECO:0000256" key="3">
    <source>
        <dbReference type="ARBA" id="ARBA00022679"/>
    </source>
</evidence>
<dbReference type="InParanoid" id="V4TPB4"/>
<dbReference type="GO" id="GO:0004674">
    <property type="term" value="F:protein serine/threonine kinase activity"/>
    <property type="evidence" value="ECO:0007669"/>
    <property type="project" value="UniProtKB-KW"/>
</dbReference>
<dbReference type="GO" id="GO:0005886">
    <property type="term" value="C:plasma membrane"/>
    <property type="evidence" value="ECO:0007669"/>
    <property type="project" value="TreeGrafter"/>
</dbReference>
<feature type="chain" id="PRO_5004728757" description="Cysteine-rich receptor-like protein kinase 10" evidence="14">
    <location>
        <begin position="30"/>
        <end position="576"/>
    </location>
</feature>
<dbReference type="Gene3D" id="3.30.430.20">
    <property type="entry name" value="Gnk2 domain, C-X8-C-X2-C motif"/>
    <property type="match status" value="2"/>
</dbReference>
<keyword evidence="10" id="KW-1133">Transmembrane helix</keyword>
<dbReference type="Proteomes" id="UP000030687">
    <property type="component" value="Unassembled WGS sequence"/>
</dbReference>
<evidence type="ECO:0000259" key="16">
    <source>
        <dbReference type="PROSITE" id="PS51473"/>
    </source>
</evidence>
<keyword evidence="5 14" id="KW-0732">Signal</keyword>
<organism evidence="17 18">
    <name type="scientific">Citrus clementina</name>
    <name type="common">Clementine</name>
    <name type="synonym">Citrus deliciosa x Citrus sinensis</name>
    <dbReference type="NCBI Taxonomy" id="85681"/>
    <lineage>
        <taxon>Eukaryota</taxon>
        <taxon>Viridiplantae</taxon>
        <taxon>Streptophyta</taxon>
        <taxon>Embryophyta</taxon>
        <taxon>Tracheophyta</taxon>
        <taxon>Spermatophyta</taxon>
        <taxon>Magnoliopsida</taxon>
        <taxon>eudicotyledons</taxon>
        <taxon>Gunneridae</taxon>
        <taxon>Pentapetalae</taxon>
        <taxon>rosids</taxon>
        <taxon>malvids</taxon>
        <taxon>Sapindales</taxon>
        <taxon>Rutaceae</taxon>
        <taxon>Aurantioideae</taxon>
        <taxon>Citrus</taxon>
    </lineage>
</organism>
<evidence type="ECO:0000256" key="10">
    <source>
        <dbReference type="ARBA" id="ARBA00022989"/>
    </source>
</evidence>
<keyword evidence="8" id="KW-0418">Kinase</keyword>
<protein>
    <recommendedName>
        <fullName evidence="19">Cysteine-rich receptor-like protein kinase 10</fullName>
    </recommendedName>
</protein>
<evidence type="ECO:0000256" key="5">
    <source>
        <dbReference type="ARBA" id="ARBA00022729"/>
    </source>
</evidence>
<evidence type="ECO:0000259" key="15">
    <source>
        <dbReference type="PROSITE" id="PS50011"/>
    </source>
</evidence>
<evidence type="ECO:0000256" key="13">
    <source>
        <dbReference type="ARBA" id="ARBA00023180"/>
    </source>
</evidence>
<keyword evidence="2" id="KW-0723">Serine/threonine-protein kinase</keyword>
<dbReference type="Pfam" id="PF07714">
    <property type="entry name" value="PK_Tyr_Ser-Thr"/>
    <property type="match status" value="1"/>
</dbReference>
<name>V4TPB4_CITCL</name>
<keyword evidence="13" id="KW-0325">Glycoprotein</keyword>
<dbReference type="InterPro" id="IPR001245">
    <property type="entry name" value="Ser-Thr/Tyr_kinase_cat_dom"/>
</dbReference>
<dbReference type="Gene3D" id="1.10.510.10">
    <property type="entry name" value="Transferase(Phosphotransferase) domain 1"/>
    <property type="match status" value="1"/>
</dbReference>
<keyword evidence="11" id="KW-0472">Membrane</keyword>
<accession>V4TPB4</accession>
<keyword evidence="7" id="KW-0547">Nucleotide-binding</keyword>
<keyword evidence="6" id="KW-0677">Repeat</keyword>
<proteinExistence type="predicted"/>
<dbReference type="PANTHER" id="PTHR27002">
    <property type="entry name" value="RECEPTOR-LIKE SERINE/THREONINE-PROTEIN KINASE SD1-8"/>
    <property type="match status" value="1"/>
</dbReference>
<evidence type="ECO:0000256" key="9">
    <source>
        <dbReference type="ARBA" id="ARBA00022840"/>
    </source>
</evidence>
<dbReference type="eggNOG" id="ENOG502QWFI">
    <property type="taxonomic scope" value="Eukaryota"/>
</dbReference>
<evidence type="ECO:0000313" key="18">
    <source>
        <dbReference type="Proteomes" id="UP000030687"/>
    </source>
</evidence>
<feature type="domain" description="Gnk2-homologous" evidence="16">
    <location>
        <begin position="140"/>
        <end position="247"/>
    </location>
</feature>
<evidence type="ECO:0008006" key="19">
    <source>
        <dbReference type="Google" id="ProtNLM"/>
    </source>
</evidence>
<dbReference type="InterPro" id="IPR000719">
    <property type="entry name" value="Prot_kinase_dom"/>
</dbReference>
<dbReference type="Gramene" id="ESR62358">
    <property type="protein sequence ID" value="ESR62358"/>
    <property type="gene ID" value="CICLE_v10017818mg"/>
</dbReference>
<dbReference type="SUPFAM" id="SSF56112">
    <property type="entry name" value="Protein kinase-like (PK-like)"/>
    <property type="match status" value="1"/>
</dbReference>
<feature type="signal peptide" evidence="14">
    <location>
        <begin position="1"/>
        <end position="29"/>
    </location>
</feature>
<keyword evidence="4" id="KW-0812">Transmembrane</keyword>
<evidence type="ECO:0000256" key="1">
    <source>
        <dbReference type="ARBA" id="ARBA00004167"/>
    </source>
</evidence>
<comment type="subcellular location">
    <subcellularLocation>
        <location evidence="1">Membrane</location>
        <topology evidence="1">Single-pass membrane protein</topology>
    </subcellularLocation>
</comment>
<dbReference type="FunFam" id="3.30.430.20:FF:000002">
    <property type="entry name" value="Cysteine-rich receptor-like protein kinase 10"/>
    <property type="match status" value="1"/>
</dbReference>
<dbReference type="FunFam" id="3.30.200.20:FF:001231">
    <property type="entry name" value="Cysteine-rich receptor-like protein kinase 10"/>
    <property type="match status" value="1"/>
</dbReference>
<evidence type="ECO:0000256" key="2">
    <source>
        <dbReference type="ARBA" id="ARBA00022527"/>
    </source>
</evidence>
<feature type="domain" description="Gnk2-homologous" evidence="16">
    <location>
        <begin position="31"/>
        <end position="134"/>
    </location>
</feature>
<evidence type="ECO:0000313" key="17">
    <source>
        <dbReference type="EMBL" id="ESR62358.1"/>
    </source>
</evidence>
<dbReference type="PROSITE" id="PS50011">
    <property type="entry name" value="PROTEIN_KINASE_DOM"/>
    <property type="match status" value="1"/>
</dbReference>
<keyword evidence="9" id="KW-0067">ATP-binding</keyword>
<dbReference type="FunFam" id="1.10.510.10:FF:001019">
    <property type="entry name" value="G-type lectin S-receptor-like serine/threonine-protein kinase B120"/>
    <property type="match status" value="1"/>
</dbReference>
<evidence type="ECO:0000256" key="12">
    <source>
        <dbReference type="ARBA" id="ARBA00023170"/>
    </source>
</evidence>
<dbReference type="PROSITE" id="PS00108">
    <property type="entry name" value="PROTEIN_KINASE_ST"/>
    <property type="match status" value="1"/>
</dbReference>
<dbReference type="AlphaFoldDB" id="V4TPB4"/>
<dbReference type="PANTHER" id="PTHR27002:SF679">
    <property type="entry name" value="CYSTEINE-RICH RECEPTOR-LIKE PROTEIN KINASE 10 ISOFORM X1"/>
    <property type="match status" value="1"/>
</dbReference>
<evidence type="ECO:0000256" key="11">
    <source>
        <dbReference type="ARBA" id="ARBA00023136"/>
    </source>
</evidence>
<dbReference type="SMART" id="SM00220">
    <property type="entry name" value="S_TKc"/>
    <property type="match status" value="1"/>
</dbReference>
<evidence type="ECO:0000256" key="7">
    <source>
        <dbReference type="ARBA" id="ARBA00022741"/>
    </source>
</evidence>
<dbReference type="Pfam" id="PF01657">
    <property type="entry name" value="Stress-antifung"/>
    <property type="match status" value="2"/>
</dbReference>
<reference evidence="17 18" key="1">
    <citation type="submission" date="2013-10" db="EMBL/GenBank/DDBJ databases">
        <authorList>
            <consortium name="International Citrus Genome Consortium"/>
            <person name="Jenkins J."/>
            <person name="Schmutz J."/>
            <person name="Prochnik S."/>
            <person name="Rokhsar D."/>
            <person name="Gmitter F."/>
            <person name="Ollitrault P."/>
            <person name="Machado M."/>
            <person name="Talon M."/>
            <person name="Wincker P."/>
            <person name="Jaillon O."/>
            <person name="Morgante M."/>
        </authorList>
    </citation>
    <scope>NUCLEOTIDE SEQUENCE</scope>
    <source>
        <strain evidence="18">cv. Clemenules</strain>
    </source>
</reference>
<dbReference type="OMA" id="CYASIGA"/>
<evidence type="ECO:0000256" key="4">
    <source>
        <dbReference type="ARBA" id="ARBA00022692"/>
    </source>
</evidence>
<gene>
    <name evidence="17" type="ORF">CICLE_v10017818mg</name>
</gene>
<dbReference type="CDD" id="cd23509">
    <property type="entry name" value="Gnk2-like"/>
    <property type="match status" value="2"/>
</dbReference>